<gene>
    <name evidence="1" type="ORF">Ae201684_012978</name>
</gene>
<dbReference type="EMBL" id="VJMJ01000164">
    <property type="protein sequence ID" value="KAF0729483.1"/>
    <property type="molecule type" value="Genomic_DNA"/>
</dbReference>
<dbReference type="Proteomes" id="UP000481153">
    <property type="component" value="Unassembled WGS sequence"/>
</dbReference>
<accession>A0A6G0WQ47</accession>
<dbReference type="AlphaFoldDB" id="A0A6G0WQ47"/>
<keyword evidence="2" id="KW-1185">Reference proteome</keyword>
<evidence type="ECO:0000313" key="2">
    <source>
        <dbReference type="Proteomes" id="UP000481153"/>
    </source>
</evidence>
<proteinExistence type="predicted"/>
<name>A0A6G0WQ47_9STRA</name>
<comment type="caution">
    <text evidence="1">The sequence shown here is derived from an EMBL/GenBank/DDBJ whole genome shotgun (WGS) entry which is preliminary data.</text>
</comment>
<dbReference type="SUPFAM" id="SSF48403">
    <property type="entry name" value="Ankyrin repeat"/>
    <property type="match status" value="1"/>
</dbReference>
<reference evidence="1 2" key="1">
    <citation type="submission" date="2019-07" db="EMBL/GenBank/DDBJ databases">
        <title>Genomics analysis of Aphanomyces spp. identifies a new class of oomycete effector associated with host adaptation.</title>
        <authorList>
            <person name="Gaulin E."/>
        </authorList>
    </citation>
    <scope>NUCLEOTIDE SEQUENCE [LARGE SCALE GENOMIC DNA]</scope>
    <source>
        <strain evidence="1 2">ATCC 201684</strain>
    </source>
</reference>
<dbReference type="Gene3D" id="1.25.40.20">
    <property type="entry name" value="Ankyrin repeat-containing domain"/>
    <property type="match status" value="1"/>
</dbReference>
<dbReference type="InterPro" id="IPR052050">
    <property type="entry name" value="SecEffector_AnkRepeat"/>
</dbReference>
<protein>
    <submittedName>
        <fullName evidence="1">Uncharacterized protein</fullName>
    </submittedName>
</protein>
<dbReference type="VEuPathDB" id="FungiDB:AeMF1_010006"/>
<sequence length="285" mass="31776">MPVEHELIFLLPRITAFQQGIPGHALPFLNFATTKILAKKTSIEATYDFLIQLDQIMSPWYAMHGLRRLSSLCATFDFMVPFLAQHAAFAGWIQTLEYLDVHVNGFSFKHLVDFAALGGSINAIEWIFDNVEKEASEEEALDCVTSNAMDGAATFNRLDVLIYLHNMGLTCTTEAMDGAARHGHLRIVTFLQANRPEGCSNSALKDATAAGHGEVVLFLAKHRLGGCVAEAKQTAKQNNQRQVEFFLQDVLCKCNNCMTRSKRPLKMPSSPCHRPQKCMRLDQEA</sequence>
<dbReference type="PANTHER" id="PTHR46586:SF3">
    <property type="entry name" value="ANKYRIN REPEAT-CONTAINING PROTEIN"/>
    <property type="match status" value="1"/>
</dbReference>
<dbReference type="PANTHER" id="PTHR46586">
    <property type="entry name" value="ANKYRIN REPEAT-CONTAINING PROTEIN"/>
    <property type="match status" value="1"/>
</dbReference>
<dbReference type="InterPro" id="IPR036770">
    <property type="entry name" value="Ankyrin_rpt-contain_sf"/>
</dbReference>
<evidence type="ECO:0000313" key="1">
    <source>
        <dbReference type="EMBL" id="KAF0729483.1"/>
    </source>
</evidence>
<organism evidence="1 2">
    <name type="scientific">Aphanomyces euteiches</name>
    <dbReference type="NCBI Taxonomy" id="100861"/>
    <lineage>
        <taxon>Eukaryota</taxon>
        <taxon>Sar</taxon>
        <taxon>Stramenopiles</taxon>
        <taxon>Oomycota</taxon>
        <taxon>Saprolegniomycetes</taxon>
        <taxon>Saprolegniales</taxon>
        <taxon>Verrucalvaceae</taxon>
        <taxon>Aphanomyces</taxon>
    </lineage>
</organism>